<accession>A0ACC0Q414</accession>
<keyword evidence="2" id="KW-1185">Reference proteome</keyword>
<name>A0ACC0Q414_RHOML</name>
<dbReference type="Proteomes" id="UP001062846">
    <property type="component" value="Chromosome 1"/>
</dbReference>
<gene>
    <name evidence="1" type="ORF">RHMOL_Rhmol01G0225500</name>
</gene>
<organism evidence="1 2">
    <name type="scientific">Rhododendron molle</name>
    <name type="common">Chinese azalea</name>
    <name type="synonym">Azalea mollis</name>
    <dbReference type="NCBI Taxonomy" id="49168"/>
    <lineage>
        <taxon>Eukaryota</taxon>
        <taxon>Viridiplantae</taxon>
        <taxon>Streptophyta</taxon>
        <taxon>Embryophyta</taxon>
        <taxon>Tracheophyta</taxon>
        <taxon>Spermatophyta</taxon>
        <taxon>Magnoliopsida</taxon>
        <taxon>eudicotyledons</taxon>
        <taxon>Gunneridae</taxon>
        <taxon>Pentapetalae</taxon>
        <taxon>asterids</taxon>
        <taxon>Ericales</taxon>
        <taxon>Ericaceae</taxon>
        <taxon>Ericoideae</taxon>
        <taxon>Rhodoreae</taxon>
        <taxon>Rhododendron</taxon>
    </lineage>
</organism>
<comment type="caution">
    <text evidence="1">The sequence shown here is derived from an EMBL/GenBank/DDBJ whole genome shotgun (WGS) entry which is preliminary data.</text>
</comment>
<dbReference type="EMBL" id="CM046388">
    <property type="protein sequence ID" value="KAI8572763.1"/>
    <property type="molecule type" value="Genomic_DNA"/>
</dbReference>
<evidence type="ECO:0000313" key="1">
    <source>
        <dbReference type="EMBL" id="KAI8572763.1"/>
    </source>
</evidence>
<protein>
    <submittedName>
        <fullName evidence="1">Uncharacterized protein</fullName>
    </submittedName>
</protein>
<sequence length="793" mass="88296">MKPLPPPQTIPPNLNQNVYYEFHQMPDHTNDNCIRLRHEIQNLIDSKVIDTPPSDKPNTMSNPLPQHNTPFRINQITSANDPATQDFNPTLFIVSDTEPKPIVEISEETTLCFLWEWENTWGNLISDWDEFEAANFQRIVEPPFEPGWEVDWQNLSTDSPWPPESEEEITSSEFNPMDYIVDEAKSEPSVTFLKDANVAMMNLWEDEPGAKQNPWANFEIVNIRIGNEEWTVNKVMMEAEQWKPEDLWEYLVIVDLATNLQDTTIGSKRKALVDLWSEESKYRQIDHLTKSGRVYQPPNLQTGESSNSVAPLAKEPSNLLTTPTKNTFQPFAPLAKEPSHPEKDPEGLIKQQLKQTQAKMSVWDVLVHSTRHCDELIQALSHLKVPSDITLDKLVALIKTITIKHAITFTDQDLPAEGTDHNRPLHVTLKCHGKWVPVILIDNGSAINVCPLRVAYCLGYKNKDCTPSKVKVRAYDNTRRDVIGTLMLPMTFGSYQTEVEFHVSIESAGAVVEGDGDGNGNQKQETGGEDEHRATEAEPCATDKGSDDRAPEAEPRVTGETGAVRSSIELVDTSTVAEDSPVVDGSSVGAGGSGAAGDDLGLIESPPRDPARGKGAVIEGEETTEVPYREEDVLFRPAATLSSHRQITKYGVAEHLPNEALAKVLEDNPMIGEIVLKAKEERARAIAASEAVARAKRKQKEIEELLRDAKAEERAAAKAQWSRVTTVAEAGKLKRPDFSAEAYVPLTPHLFAPSGFATYVPQRTEYDDEVVLRDPEAHIANTWSKVISENPPL</sequence>
<reference evidence="1" key="1">
    <citation type="submission" date="2022-02" db="EMBL/GenBank/DDBJ databases">
        <title>Plant Genome Project.</title>
        <authorList>
            <person name="Zhang R.-G."/>
        </authorList>
    </citation>
    <scope>NUCLEOTIDE SEQUENCE</scope>
    <source>
        <strain evidence="1">AT1</strain>
    </source>
</reference>
<evidence type="ECO:0000313" key="2">
    <source>
        <dbReference type="Proteomes" id="UP001062846"/>
    </source>
</evidence>
<proteinExistence type="predicted"/>